<gene>
    <name evidence="1" type="ORF">ACFFX0_11035</name>
</gene>
<protein>
    <submittedName>
        <fullName evidence="1">Uncharacterized protein</fullName>
    </submittedName>
</protein>
<evidence type="ECO:0000313" key="2">
    <source>
        <dbReference type="Proteomes" id="UP001589575"/>
    </source>
</evidence>
<dbReference type="Proteomes" id="UP001589575">
    <property type="component" value="Unassembled WGS sequence"/>
</dbReference>
<keyword evidence="2" id="KW-1185">Reference proteome</keyword>
<comment type="caution">
    <text evidence="1">The sequence shown here is derived from an EMBL/GenBank/DDBJ whole genome shotgun (WGS) entry which is preliminary data.</text>
</comment>
<sequence>MPSTQVPPRTVHLKRLLRHGWRADNLGKSTSICLLVIILRIASGPVLDQATRTACSADRPSVLWWFHPPECGRATCPVRWRIPWSTRESATLPDTFCDS</sequence>
<proteinExistence type="predicted"/>
<accession>A0ABV5FYG5</accession>
<dbReference type="EMBL" id="JBHMFI010000001">
    <property type="protein sequence ID" value="MFB9071709.1"/>
    <property type="molecule type" value="Genomic_DNA"/>
</dbReference>
<organism evidence="1 2">
    <name type="scientific">Citricoccus parietis</name>
    <dbReference type="NCBI Taxonomy" id="592307"/>
    <lineage>
        <taxon>Bacteria</taxon>
        <taxon>Bacillati</taxon>
        <taxon>Actinomycetota</taxon>
        <taxon>Actinomycetes</taxon>
        <taxon>Micrococcales</taxon>
        <taxon>Micrococcaceae</taxon>
        <taxon>Citricoccus</taxon>
    </lineage>
</organism>
<reference evidence="1 2" key="1">
    <citation type="submission" date="2024-09" db="EMBL/GenBank/DDBJ databases">
        <authorList>
            <person name="Sun Q."/>
            <person name="Mori K."/>
        </authorList>
    </citation>
    <scope>NUCLEOTIDE SEQUENCE [LARGE SCALE GENOMIC DNA]</scope>
    <source>
        <strain evidence="1 2">CCM 7609</strain>
    </source>
</reference>
<name>A0ABV5FYG5_9MICC</name>
<evidence type="ECO:0000313" key="1">
    <source>
        <dbReference type="EMBL" id="MFB9071709.1"/>
    </source>
</evidence>